<keyword evidence="3" id="KW-0813">Transport</keyword>
<name>A0A5B2VE62_9HYPH</name>
<reference evidence="7 8" key="2">
    <citation type="submission" date="2019-09" db="EMBL/GenBank/DDBJ databases">
        <authorList>
            <person name="Jin C."/>
        </authorList>
    </citation>
    <scope>NUCLEOTIDE SEQUENCE [LARGE SCALE GENOMIC DNA]</scope>
    <source>
        <strain evidence="7 8">BN140002</strain>
    </source>
</reference>
<protein>
    <submittedName>
        <fullName evidence="7">DctP family TRAP transporter solute-binding subunit</fullName>
    </submittedName>
</protein>
<gene>
    <name evidence="7" type="ORF">F0L46_13510</name>
</gene>
<dbReference type="AlphaFoldDB" id="A0A5B2VE62"/>
<reference evidence="7 8" key="1">
    <citation type="submission" date="2019-09" db="EMBL/GenBank/DDBJ databases">
        <title>Salinarimonas rosea gen. nov., sp. nov., a new member of the a-2 subgroup of the Proteobacteria.</title>
        <authorList>
            <person name="Liu J."/>
        </authorList>
    </citation>
    <scope>NUCLEOTIDE SEQUENCE [LARGE SCALE GENOMIC DNA]</scope>
    <source>
        <strain evidence="7 8">BN140002</strain>
    </source>
</reference>
<dbReference type="PANTHER" id="PTHR33376">
    <property type="match status" value="1"/>
</dbReference>
<dbReference type="CDD" id="cd13672">
    <property type="entry name" value="PBP2_TRAP_Siap"/>
    <property type="match status" value="1"/>
</dbReference>
<dbReference type="InterPro" id="IPR004682">
    <property type="entry name" value="TRAP_DctP"/>
</dbReference>
<dbReference type="OrthoDB" id="9803763at2"/>
<comment type="caution">
    <text evidence="7">The sequence shown here is derived from an EMBL/GenBank/DDBJ whole genome shotgun (WGS) entry which is preliminary data.</text>
</comment>
<keyword evidence="8" id="KW-1185">Reference proteome</keyword>
<organism evidence="7 8">
    <name type="scientific">Salinarimonas soli</name>
    <dbReference type="NCBI Taxonomy" id="1638099"/>
    <lineage>
        <taxon>Bacteria</taxon>
        <taxon>Pseudomonadati</taxon>
        <taxon>Pseudomonadota</taxon>
        <taxon>Alphaproteobacteria</taxon>
        <taxon>Hyphomicrobiales</taxon>
        <taxon>Salinarimonadaceae</taxon>
        <taxon>Salinarimonas</taxon>
    </lineage>
</organism>
<dbReference type="EMBL" id="VUOA01000024">
    <property type="protein sequence ID" value="KAA2236649.1"/>
    <property type="molecule type" value="Genomic_DNA"/>
</dbReference>
<evidence type="ECO:0000256" key="5">
    <source>
        <dbReference type="SAM" id="Coils"/>
    </source>
</evidence>
<comment type="subcellular location">
    <subcellularLocation>
        <location evidence="1">Cell envelope</location>
    </subcellularLocation>
</comment>
<sequence>MSAITRRGVAALIAAAAVTLTALPAAAQTKLKWGHVYETSEPYHKWAVWAADEFKKRTNGKYEIEVFAASSLGKETDINEGLSLGTVDIIYTGQLFAGRSYGPLSIGGSPYMFRDFGHWQAFRNSDLFKELGEGYEKRTGHKVAALTYYGERHVTSNRDIAKPEDMKGLKIRVPDAPLYTMFPRAVGANPTPIAFAEVYLALSQGVADAQENPLPTIQAKKFHEVQKNIVLTGHITDALLTIVSGGTLKRMSADEQKTLAEVLKAAADKATDEIVKSEKELVDWFKAQGKNVVAIDRKPFREATVKLHMGKDATWDQKTYDRLQALTSATN</sequence>
<dbReference type="RefSeq" id="WP_149818372.1">
    <property type="nucleotide sequence ID" value="NZ_VUOA01000024.1"/>
</dbReference>
<dbReference type="GO" id="GO:0030288">
    <property type="term" value="C:outer membrane-bounded periplasmic space"/>
    <property type="evidence" value="ECO:0007669"/>
    <property type="project" value="InterPro"/>
</dbReference>
<evidence type="ECO:0000256" key="6">
    <source>
        <dbReference type="SAM" id="SignalP"/>
    </source>
</evidence>
<dbReference type="PANTHER" id="PTHR33376:SF4">
    <property type="entry name" value="SIALIC ACID-BINDING PERIPLASMIC PROTEIN SIAP"/>
    <property type="match status" value="1"/>
</dbReference>
<dbReference type="NCBIfam" id="NF037995">
    <property type="entry name" value="TRAP_S1"/>
    <property type="match status" value="1"/>
</dbReference>
<dbReference type="InterPro" id="IPR018389">
    <property type="entry name" value="DctP_fam"/>
</dbReference>
<keyword evidence="4 6" id="KW-0732">Signal</keyword>
<feature type="chain" id="PRO_5022869807" evidence="6">
    <location>
        <begin position="28"/>
        <end position="331"/>
    </location>
</feature>
<feature type="signal peptide" evidence="6">
    <location>
        <begin position="1"/>
        <end position="27"/>
    </location>
</feature>
<evidence type="ECO:0000256" key="3">
    <source>
        <dbReference type="ARBA" id="ARBA00022448"/>
    </source>
</evidence>
<evidence type="ECO:0000313" key="7">
    <source>
        <dbReference type="EMBL" id="KAA2236649.1"/>
    </source>
</evidence>
<proteinExistence type="inferred from homology"/>
<evidence type="ECO:0000313" key="8">
    <source>
        <dbReference type="Proteomes" id="UP000323142"/>
    </source>
</evidence>
<dbReference type="NCBIfam" id="TIGR00787">
    <property type="entry name" value="dctP"/>
    <property type="match status" value="1"/>
</dbReference>
<accession>A0A5B2VE62</accession>
<dbReference type="Pfam" id="PF03480">
    <property type="entry name" value="DctP"/>
    <property type="match status" value="1"/>
</dbReference>
<evidence type="ECO:0000256" key="4">
    <source>
        <dbReference type="ARBA" id="ARBA00022729"/>
    </source>
</evidence>
<keyword evidence="5" id="KW-0175">Coiled coil</keyword>
<comment type="similarity">
    <text evidence="2">Belongs to the bacterial solute-binding protein 7 family.</text>
</comment>
<dbReference type="Gene3D" id="3.40.190.170">
    <property type="entry name" value="Bacterial extracellular solute-binding protein, family 7"/>
    <property type="match status" value="1"/>
</dbReference>
<dbReference type="Proteomes" id="UP000323142">
    <property type="component" value="Unassembled WGS sequence"/>
</dbReference>
<dbReference type="GO" id="GO:0055085">
    <property type="term" value="P:transmembrane transport"/>
    <property type="evidence" value="ECO:0007669"/>
    <property type="project" value="InterPro"/>
</dbReference>
<evidence type="ECO:0000256" key="2">
    <source>
        <dbReference type="ARBA" id="ARBA00009023"/>
    </source>
</evidence>
<feature type="coiled-coil region" evidence="5">
    <location>
        <begin position="253"/>
        <end position="280"/>
    </location>
</feature>
<evidence type="ECO:0000256" key="1">
    <source>
        <dbReference type="ARBA" id="ARBA00004196"/>
    </source>
</evidence>
<dbReference type="InterPro" id="IPR038404">
    <property type="entry name" value="TRAP_DctP_sf"/>
</dbReference>